<gene>
    <name evidence="2" type="ORF">GCM10022247_09260</name>
</gene>
<proteinExistence type="predicted"/>
<evidence type="ECO:0000313" key="2">
    <source>
        <dbReference type="EMBL" id="GAA3992276.1"/>
    </source>
</evidence>
<reference evidence="3" key="1">
    <citation type="journal article" date="2019" name="Int. J. Syst. Evol. Microbiol.">
        <title>The Global Catalogue of Microorganisms (GCM) 10K type strain sequencing project: providing services to taxonomists for standard genome sequencing and annotation.</title>
        <authorList>
            <consortium name="The Broad Institute Genomics Platform"/>
            <consortium name="The Broad Institute Genome Sequencing Center for Infectious Disease"/>
            <person name="Wu L."/>
            <person name="Ma J."/>
        </authorList>
    </citation>
    <scope>NUCLEOTIDE SEQUENCE [LARGE SCALE GENOMIC DNA]</scope>
    <source>
        <strain evidence="3">JCM 17342</strain>
    </source>
</reference>
<dbReference type="RefSeq" id="WP_344871262.1">
    <property type="nucleotide sequence ID" value="NZ_BAABAL010000005.1"/>
</dbReference>
<organism evidence="2 3">
    <name type="scientific">Allokutzneria multivorans</name>
    <dbReference type="NCBI Taxonomy" id="1142134"/>
    <lineage>
        <taxon>Bacteria</taxon>
        <taxon>Bacillati</taxon>
        <taxon>Actinomycetota</taxon>
        <taxon>Actinomycetes</taxon>
        <taxon>Pseudonocardiales</taxon>
        <taxon>Pseudonocardiaceae</taxon>
        <taxon>Allokutzneria</taxon>
    </lineage>
</organism>
<keyword evidence="3" id="KW-1185">Reference proteome</keyword>
<accession>A0ABP7R4J6</accession>
<feature type="signal peptide" evidence="1">
    <location>
        <begin position="1"/>
        <end position="32"/>
    </location>
</feature>
<comment type="caution">
    <text evidence="2">The sequence shown here is derived from an EMBL/GenBank/DDBJ whole genome shotgun (WGS) entry which is preliminary data.</text>
</comment>
<evidence type="ECO:0008006" key="4">
    <source>
        <dbReference type="Google" id="ProtNLM"/>
    </source>
</evidence>
<name>A0ABP7R4J6_9PSEU</name>
<feature type="chain" id="PRO_5045982227" description="Secreted protein" evidence="1">
    <location>
        <begin position="33"/>
        <end position="128"/>
    </location>
</feature>
<evidence type="ECO:0000256" key="1">
    <source>
        <dbReference type="SAM" id="SignalP"/>
    </source>
</evidence>
<dbReference type="EMBL" id="BAABAL010000005">
    <property type="protein sequence ID" value="GAA3992276.1"/>
    <property type="molecule type" value="Genomic_DNA"/>
</dbReference>
<sequence length="128" mass="13486">MTSRFRLRPLGAMTALAAVLVAGIAVPGTASATASGCNGDVCIKVVGNNKHTDSATVTYRGDHHGDWVFQLDTWGGSYRSGLKRGGDGTSHTWNNSTALFPNGKICGKVRRAWGSAVPGYPCVEIKYS</sequence>
<dbReference type="Proteomes" id="UP001501747">
    <property type="component" value="Unassembled WGS sequence"/>
</dbReference>
<protein>
    <recommendedName>
        <fullName evidence="4">Secreted protein</fullName>
    </recommendedName>
</protein>
<evidence type="ECO:0000313" key="3">
    <source>
        <dbReference type="Proteomes" id="UP001501747"/>
    </source>
</evidence>
<keyword evidence="1" id="KW-0732">Signal</keyword>